<dbReference type="InterPro" id="IPR028074">
    <property type="entry name" value="PHTB1_GAE_dom"/>
</dbReference>
<sequence>MSLFKARDWWSTKLGEKEEFDQGCLCVADVDNSGQDKIIVGSYMGYLRIFHPHPVKPGDDMQAEDLLLEVQLQEPILQVEVGKFVSGTEGLHLAVLHCRKLCVYAVSGTQGNVEHGNQYQIKLMYEHNLQRTACNMTYGPFGGVKGRDLICIQSMDGMLMLFEQESYAFGRFLPGFLLPGPLTYSSRTDSFITVSSCRQVESYKYQVLVFATDAEARQETVQKKLSSGKRLAVDWVLNIGEQALDICIVSFNQAVSSVFVLGERNLFCLKDNGQLRFMKKLDYSPSCFLPYCSVKEGTINTLVGNHSNVLNIYQDVTLKWAAQLPHVPVSVKVANIQNLKGVIVTLSENGHLQCSYLGTDPSFFQAPRIESKEVNYEEFNAEMKELQKIIREAMKTQDILPQSEKRRDLIVTAEVSPDLDAESKAIDSEVKAEVVPSVTVKVTVQSRVTAQKPNLSVCVQAPLAVTCDQFIFNDLEPDSSETVVLSVFLKGNFPPSELEGNCVVSCSALTELNPEGIPKVAQCKFKLPLRLICFPAQPSKSANHKITIDTNKPPISFLTIFPDFADPSEDDQANVLGFQFLTGSKITLLASKTSQRYRIQSDQLEDLWLITKELTLRLEEHFKKQNCKDFAYTFSGSIPLQEYFELIDRHFELRLNAEKFRELLSERAVQFRAIERRLLTRFKDKTPAPLQHLDTLLEGTFREVIALADAAEENQANMFQAFTKLKSATHLVIMLISLWQKLNADQIAIMEAAFLPLAEDTQELGWEETVDSAISSLLRTCLSKSSKEQALTLGGQLSMPKDTSRLKKNISLFCDRLAKGGRLSLSTESATQQVAAVPGGCSTIPESDLEERVVVPGSTATFTNHKHAAKQKSKPVKIDCHLPVSAAIQREPRISATELSGNSNCYKFKSQGSYLNHKMVFDTHTSRYRGSLTAVKN</sequence>
<dbReference type="CTD" id="27241"/>
<dbReference type="InParanoid" id="A0A6J3CEV9"/>
<dbReference type="Pfam" id="PF23339">
    <property type="entry name" value="PTHB1_CtH"/>
    <property type="match status" value="1"/>
</dbReference>
<evidence type="ECO:0000259" key="3">
    <source>
        <dbReference type="Pfam" id="PF14728"/>
    </source>
</evidence>
<evidence type="ECO:0000259" key="2">
    <source>
        <dbReference type="Pfam" id="PF14727"/>
    </source>
</evidence>
<evidence type="ECO:0000313" key="8">
    <source>
        <dbReference type="RefSeq" id="XP_032036960.1"/>
    </source>
</evidence>
<feature type="domain" description="PTHB1 hairpin" evidence="5">
    <location>
        <begin position="637"/>
        <end position="740"/>
    </location>
</feature>
<dbReference type="PANTHER" id="PTHR20991">
    <property type="entry name" value="PARATHYROID HORMONE-RESPONSIVE B1 GENE"/>
    <property type="match status" value="1"/>
</dbReference>
<gene>
    <name evidence="8" type="primary">BBS9</name>
</gene>
<accession>A0A6J3CEV9</accession>
<dbReference type="InterPro" id="IPR028073">
    <property type="entry name" value="PHTB1_N_dom"/>
</dbReference>
<dbReference type="GO" id="GO:0034464">
    <property type="term" value="C:BBSome"/>
    <property type="evidence" value="ECO:0007669"/>
    <property type="project" value="InterPro"/>
</dbReference>
<feature type="domain" description="PTHB1 platform" evidence="4">
    <location>
        <begin position="528"/>
        <end position="635"/>
    </location>
</feature>
<proteinExistence type="predicted"/>
<keyword evidence="1" id="KW-0175">Coiled coil</keyword>
<dbReference type="RefSeq" id="XP_032036960.1">
    <property type="nucleotide sequence ID" value="XM_032181069.1"/>
</dbReference>
<dbReference type="Pfam" id="PF23338">
    <property type="entry name" value="PTHB1_hp"/>
    <property type="match status" value="1"/>
</dbReference>
<protein>
    <submittedName>
        <fullName evidence="8">Protein PTHB1</fullName>
    </submittedName>
</protein>
<dbReference type="Proteomes" id="UP000504639">
    <property type="component" value="Chromosome 2"/>
</dbReference>
<dbReference type="Pfam" id="PF23337">
    <property type="entry name" value="PTHB1_pf"/>
    <property type="match status" value="1"/>
</dbReference>
<dbReference type="KEGG" id="aful:116485579"/>
<feature type="domain" description="PTHB1 N-terminal" evidence="2">
    <location>
        <begin position="1"/>
        <end position="361"/>
    </location>
</feature>
<evidence type="ECO:0000313" key="7">
    <source>
        <dbReference type="Proteomes" id="UP000504639"/>
    </source>
</evidence>
<dbReference type="PANTHER" id="PTHR20991:SF0">
    <property type="entry name" value="PROTEIN PTHB1"/>
    <property type="match status" value="1"/>
</dbReference>
<dbReference type="InterPro" id="IPR055363">
    <property type="entry name" value="PTHB1_hp_dom"/>
</dbReference>
<dbReference type="GO" id="GO:0060271">
    <property type="term" value="P:cilium assembly"/>
    <property type="evidence" value="ECO:0007669"/>
    <property type="project" value="TreeGrafter"/>
</dbReference>
<dbReference type="InterPro" id="IPR026511">
    <property type="entry name" value="PTHB1"/>
</dbReference>
<name>A0A6J3CEV9_AYTFU</name>
<reference evidence="8" key="1">
    <citation type="submission" date="2025-08" db="UniProtKB">
        <authorList>
            <consortium name="RefSeq"/>
        </authorList>
    </citation>
    <scope>IDENTIFICATION</scope>
    <source>
        <tissue evidence="8">Lung</tissue>
    </source>
</reference>
<feature type="domain" description="PTHB1 C-terminal helix bundle" evidence="6">
    <location>
        <begin position="742"/>
        <end position="817"/>
    </location>
</feature>
<dbReference type="GO" id="GO:0016020">
    <property type="term" value="C:membrane"/>
    <property type="evidence" value="ECO:0007669"/>
    <property type="project" value="TreeGrafter"/>
</dbReference>
<dbReference type="Pfam" id="PF14728">
    <property type="entry name" value="PTHB1_GAE"/>
    <property type="match status" value="1"/>
</dbReference>
<evidence type="ECO:0000259" key="4">
    <source>
        <dbReference type="Pfam" id="PF23337"/>
    </source>
</evidence>
<feature type="coiled-coil region" evidence="1">
    <location>
        <begin position="369"/>
        <end position="396"/>
    </location>
</feature>
<evidence type="ECO:0000256" key="1">
    <source>
        <dbReference type="SAM" id="Coils"/>
    </source>
</evidence>
<dbReference type="Pfam" id="PF14727">
    <property type="entry name" value="PHTB1_N"/>
    <property type="match status" value="1"/>
</dbReference>
<dbReference type="GeneID" id="116485579"/>
<organism evidence="7 8">
    <name type="scientific">Aythya fuligula</name>
    <name type="common">Tufted duck</name>
    <name type="synonym">Anas fuligula</name>
    <dbReference type="NCBI Taxonomy" id="219594"/>
    <lineage>
        <taxon>Eukaryota</taxon>
        <taxon>Metazoa</taxon>
        <taxon>Chordata</taxon>
        <taxon>Craniata</taxon>
        <taxon>Vertebrata</taxon>
        <taxon>Euteleostomi</taxon>
        <taxon>Archelosauria</taxon>
        <taxon>Archosauria</taxon>
        <taxon>Dinosauria</taxon>
        <taxon>Saurischia</taxon>
        <taxon>Theropoda</taxon>
        <taxon>Coelurosauria</taxon>
        <taxon>Aves</taxon>
        <taxon>Neognathae</taxon>
        <taxon>Galloanserae</taxon>
        <taxon>Anseriformes</taxon>
        <taxon>Anatidae</taxon>
        <taxon>Aythyinae</taxon>
        <taxon>Aythya</taxon>
    </lineage>
</organism>
<keyword evidence="7" id="KW-1185">Reference proteome</keyword>
<feature type="domain" description="PTHB1 GAE" evidence="3">
    <location>
        <begin position="433"/>
        <end position="525"/>
    </location>
</feature>
<dbReference type="InterPro" id="IPR055362">
    <property type="entry name" value="PTHB1_pf_dom"/>
</dbReference>
<dbReference type="InterPro" id="IPR055364">
    <property type="entry name" value="PTHB1_CtH_dom"/>
</dbReference>
<evidence type="ECO:0000259" key="6">
    <source>
        <dbReference type="Pfam" id="PF23339"/>
    </source>
</evidence>
<dbReference type="AlphaFoldDB" id="A0A6J3CEV9"/>
<evidence type="ECO:0000259" key="5">
    <source>
        <dbReference type="Pfam" id="PF23338"/>
    </source>
</evidence>